<dbReference type="InterPro" id="IPR020831">
    <property type="entry name" value="GlycerAld/Erythrose_P_DH"/>
</dbReference>
<organism evidence="4 5">
    <name type="scientific">Alloalcanivorax xenomutans</name>
    <dbReference type="NCBI Taxonomy" id="1094342"/>
    <lineage>
        <taxon>Bacteria</taxon>
        <taxon>Pseudomonadati</taxon>
        <taxon>Pseudomonadota</taxon>
        <taxon>Gammaproteobacteria</taxon>
        <taxon>Oceanospirillales</taxon>
        <taxon>Alcanivoracaceae</taxon>
        <taxon>Alloalcanivorax</taxon>
    </lineage>
</organism>
<protein>
    <submittedName>
        <fullName evidence="4">Glyceraldehyde-3-phosphate dehydrogenase</fullName>
        <ecNumber evidence="4">1.2.1.12</ecNumber>
    </submittedName>
</protein>
<dbReference type="InterPro" id="IPR036291">
    <property type="entry name" value="NAD(P)-bd_dom_sf"/>
</dbReference>
<dbReference type="InterPro" id="IPR020830">
    <property type="entry name" value="GlycerAld_3-P_DH_AS"/>
</dbReference>
<dbReference type="Pfam" id="PF00044">
    <property type="entry name" value="Gp_dh_N"/>
    <property type="match status" value="1"/>
</dbReference>
<proteinExistence type="inferred from homology"/>
<dbReference type="InterPro" id="IPR020828">
    <property type="entry name" value="GlycerAld_3-P_DH_NAD(P)-bd"/>
</dbReference>
<accession>A0A9Q3W771</accession>
<dbReference type="PROSITE" id="PS00071">
    <property type="entry name" value="GAPDH"/>
    <property type="match status" value="1"/>
</dbReference>
<evidence type="ECO:0000313" key="5">
    <source>
        <dbReference type="Proteomes" id="UP001107961"/>
    </source>
</evidence>
<dbReference type="Gene3D" id="3.30.360.10">
    <property type="entry name" value="Dihydrodipicolinate Reductase, domain 2"/>
    <property type="match status" value="1"/>
</dbReference>
<dbReference type="PRINTS" id="PR00078">
    <property type="entry name" value="G3PDHDRGNASE"/>
</dbReference>
<dbReference type="Pfam" id="PF02800">
    <property type="entry name" value="Gp_dh_C"/>
    <property type="match status" value="1"/>
</dbReference>
<feature type="domain" description="Glyceraldehyde 3-phosphate dehydrogenase NAD(P) binding" evidence="3">
    <location>
        <begin position="145"/>
        <end position="306"/>
    </location>
</feature>
<dbReference type="Proteomes" id="UP001107961">
    <property type="component" value="Unassembled WGS sequence"/>
</dbReference>
<keyword evidence="5" id="KW-1185">Reference proteome</keyword>
<dbReference type="AlphaFoldDB" id="A0A9Q3W771"/>
<dbReference type="EC" id="1.2.1.12" evidence="4"/>
<dbReference type="Gene3D" id="3.40.50.720">
    <property type="entry name" value="NAD(P)-binding Rossmann-like Domain"/>
    <property type="match status" value="1"/>
</dbReference>
<dbReference type="EMBL" id="JAJVKT010000013">
    <property type="protein sequence ID" value="MCE7509288.1"/>
    <property type="molecule type" value="Genomic_DNA"/>
</dbReference>
<dbReference type="InterPro" id="IPR020829">
    <property type="entry name" value="GlycerAld_3-P_DH_cat"/>
</dbReference>
<dbReference type="GO" id="GO:0004365">
    <property type="term" value="F:glyceraldehyde-3-phosphate dehydrogenase (NAD+) (phosphorylating) activity"/>
    <property type="evidence" value="ECO:0007669"/>
    <property type="project" value="UniProtKB-EC"/>
</dbReference>
<evidence type="ECO:0000313" key="4">
    <source>
        <dbReference type="EMBL" id="MCE7509288.1"/>
    </source>
</evidence>
<dbReference type="SUPFAM" id="SSF51735">
    <property type="entry name" value="NAD(P)-binding Rossmann-fold domains"/>
    <property type="match status" value="1"/>
</dbReference>
<dbReference type="NCBIfam" id="NF006139">
    <property type="entry name" value="PRK08289.1"/>
    <property type="match status" value="1"/>
</dbReference>
<dbReference type="GO" id="GO:0051287">
    <property type="term" value="F:NAD binding"/>
    <property type="evidence" value="ECO:0007669"/>
    <property type="project" value="InterPro"/>
</dbReference>
<evidence type="ECO:0000256" key="1">
    <source>
        <dbReference type="ARBA" id="ARBA00023002"/>
    </source>
</evidence>
<comment type="similarity">
    <text evidence="2">Belongs to the glyceraldehyde-3-phosphate dehydrogenase family.</text>
</comment>
<comment type="caution">
    <text evidence="4">The sequence shown here is derived from an EMBL/GenBank/DDBJ whole genome shotgun (WGS) entry which is preliminary data.</text>
</comment>
<dbReference type="CDD" id="cd05214">
    <property type="entry name" value="GAPDH_I_N"/>
    <property type="match status" value="1"/>
</dbReference>
<keyword evidence="1 4" id="KW-0560">Oxidoreductase</keyword>
<sequence length="496" mass="54570">MRAPRNPIERGSSVNKLEDHFGRWKNREEIAEAMIPMIGRLYREKNVTTTVYSRSLVNKSVIQILKTHRFVKQIEDGLSDSGLSVVDSFPILQEAVKLDLGPCRLDIGKLAVEYKNDNRGLSVEDFVREALSEAVENKAKLAGSTDVVLYGFGRIGRILARLLIEKAGSGDGLRLKAIVVRESGKGDLQKRASLLRRDSVHGPFAGTIAVDEEDNALIANGNYIKVIYSNDPASVDYTQYGIENAVLIDNTGKWRDEEGLSQHLQCPGIARVMLTAPGKGNLKNIVHGVNNDMIDDGDKIISAASCTTNAIVPPLKAIEDKFGIEYGHVETVHSYTNDQNLLDNFHKGPRRGRAAPLNMVLTETGAATAAAKALPSLNGKLTGNSIRVPTPNVSMAILNLTLEKETSLEEMNEYLRWVSLHSPLQRQVDFVSSPDAVSTDFVGSRHASVIDAEATIVNGRHCVLYVWYDNEFGYSCQVLRILQQISGVEYPVYPAE</sequence>
<dbReference type="SMART" id="SM00846">
    <property type="entry name" value="Gp_dh_N"/>
    <property type="match status" value="1"/>
</dbReference>
<gene>
    <name evidence="4" type="ORF">LZG35_11625</name>
</gene>
<evidence type="ECO:0000256" key="2">
    <source>
        <dbReference type="RuleBase" id="RU000397"/>
    </source>
</evidence>
<dbReference type="CDD" id="cd18126">
    <property type="entry name" value="GAPDH_I_C"/>
    <property type="match status" value="1"/>
</dbReference>
<name>A0A9Q3W771_9GAMM</name>
<reference evidence="4" key="1">
    <citation type="submission" date="2022-01" db="EMBL/GenBank/DDBJ databases">
        <authorList>
            <person name="Karlyshev A.V."/>
            <person name="Jaspars M."/>
        </authorList>
    </citation>
    <scope>NUCLEOTIDE SEQUENCE</scope>
    <source>
        <strain evidence="4">AGSA3-2</strain>
    </source>
</reference>
<dbReference type="PANTHER" id="PTHR43454">
    <property type="entry name" value="GLYCERALDEHYDE-3-PHOSPHATE DEHYDROGENASE"/>
    <property type="match status" value="1"/>
</dbReference>
<evidence type="ECO:0000259" key="3">
    <source>
        <dbReference type="SMART" id="SM00846"/>
    </source>
</evidence>
<dbReference type="PANTHER" id="PTHR43454:SF1">
    <property type="entry name" value="GLYCERALDEHYDE 3-PHOSPHATE DEHYDROGENASE NAD(P) BINDING DOMAIN-CONTAINING PROTEIN"/>
    <property type="match status" value="1"/>
</dbReference>
<dbReference type="SUPFAM" id="SSF55347">
    <property type="entry name" value="Glyceraldehyde-3-phosphate dehydrogenase-like, C-terminal domain"/>
    <property type="match status" value="1"/>
</dbReference>